<proteinExistence type="predicted"/>
<dbReference type="EMBL" id="JH431734">
    <property type="status" value="NOT_ANNOTATED_CDS"/>
    <property type="molecule type" value="Genomic_DNA"/>
</dbReference>
<keyword evidence="3" id="KW-1185">Reference proteome</keyword>
<keyword evidence="1" id="KW-0732">Signal</keyword>
<name>T1J074_STRMM</name>
<evidence type="ECO:0008006" key="4">
    <source>
        <dbReference type="Google" id="ProtNLM"/>
    </source>
</evidence>
<dbReference type="HOGENOM" id="CLU_1572626_0_0_1"/>
<sequence length="170" mass="19660">MRMNTFHLLIAASLLIMRTNSLENESISRRFFSPLDLLPVVANFRGAVRAAQRERGTFRRPGPRGSFTSLASGRPMASPEQIENTIFALFGFLIFVLSIYEANGDEDPMTDISNAVKADKVNLILRVVNREMQDEERMRFRNEKEKSHLKRKQLRQQLRMQLLRSRLLHG</sequence>
<accession>T1J074</accession>
<dbReference type="AlphaFoldDB" id="T1J074"/>
<organism evidence="2 3">
    <name type="scientific">Strigamia maritima</name>
    <name type="common">European centipede</name>
    <name type="synonym">Geophilus maritimus</name>
    <dbReference type="NCBI Taxonomy" id="126957"/>
    <lineage>
        <taxon>Eukaryota</taxon>
        <taxon>Metazoa</taxon>
        <taxon>Ecdysozoa</taxon>
        <taxon>Arthropoda</taxon>
        <taxon>Myriapoda</taxon>
        <taxon>Chilopoda</taxon>
        <taxon>Pleurostigmophora</taxon>
        <taxon>Geophilomorpha</taxon>
        <taxon>Linotaeniidae</taxon>
        <taxon>Strigamia</taxon>
    </lineage>
</organism>
<evidence type="ECO:0000313" key="2">
    <source>
        <dbReference type="EnsemblMetazoa" id="SMAR006915-PA"/>
    </source>
</evidence>
<reference evidence="2" key="2">
    <citation type="submission" date="2015-02" db="UniProtKB">
        <authorList>
            <consortium name="EnsemblMetazoa"/>
        </authorList>
    </citation>
    <scope>IDENTIFICATION</scope>
</reference>
<feature type="signal peptide" evidence="1">
    <location>
        <begin position="1"/>
        <end position="21"/>
    </location>
</feature>
<dbReference type="EnsemblMetazoa" id="SMAR006915-RA">
    <property type="protein sequence ID" value="SMAR006915-PA"/>
    <property type="gene ID" value="SMAR006915"/>
</dbReference>
<evidence type="ECO:0000313" key="3">
    <source>
        <dbReference type="Proteomes" id="UP000014500"/>
    </source>
</evidence>
<evidence type="ECO:0000256" key="1">
    <source>
        <dbReference type="SAM" id="SignalP"/>
    </source>
</evidence>
<reference evidence="3" key="1">
    <citation type="submission" date="2011-05" db="EMBL/GenBank/DDBJ databases">
        <authorList>
            <person name="Richards S.R."/>
            <person name="Qu J."/>
            <person name="Jiang H."/>
            <person name="Jhangiani S.N."/>
            <person name="Agravi P."/>
            <person name="Goodspeed R."/>
            <person name="Gross S."/>
            <person name="Mandapat C."/>
            <person name="Jackson L."/>
            <person name="Mathew T."/>
            <person name="Pu L."/>
            <person name="Thornton R."/>
            <person name="Saada N."/>
            <person name="Wilczek-Boney K.B."/>
            <person name="Lee S."/>
            <person name="Kovar C."/>
            <person name="Wu Y."/>
            <person name="Scherer S.E."/>
            <person name="Worley K.C."/>
            <person name="Muzny D.M."/>
            <person name="Gibbs R."/>
        </authorList>
    </citation>
    <scope>NUCLEOTIDE SEQUENCE</scope>
    <source>
        <strain evidence="3">Brora</strain>
    </source>
</reference>
<dbReference type="Proteomes" id="UP000014500">
    <property type="component" value="Unassembled WGS sequence"/>
</dbReference>
<protein>
    <recommendedName>
        <fullName evidence="4">Corticotropin-releasing factor domain-containing protein</fullName>
    </recommendedName>
</protein>
<feature type="chain" id="PRO_5004579793" description="Corticotropin-releasing factor domain-containing protein" evidence="1">
    <location>
        <begin position="22"/>
        <end position="170"/>
    </location>
</feature>